<keyword evidence="3 5" id="KW-0067">ATP-binding</keyword>
<organism evidence="7 8">
    <name type="scientific">Diplodia corticola</name>
    <dbReference type="NCBI Taxonomy" id="236234"/>
    <lineage>
        <taxon>Eukaryota</taxon>
        <taxon>Fungi</taxon>
        <taxon>Dikarya</taxon>
        <taxon>Ascomycota</taxon>
        <taxon>Pezizomycotina</taxon>
        <taxon>Dothideomycetes</taxon>
        <taxon>Dothideomycetes incertae sedis</taxon>
        <taxon>Botryosphaeriales</taxon>
        <taxon>Botryosphaeriaceae</taxon>
        <taxon>Diplodia</taxon>
    </lineage>
</organism>
<evidence type="ECO:0000256" key="4">
    <source>
        <dbReference type="ARBA" id="ARBA00023254"/>
    </source>
</evidence>
<dbReference type="GO" id="GO:0005524">
    <property type="term" value="F:ATP binding"/>
    <property type="evidence" value="ECO:0007669"/>
    <property type="project" value="UniProtKB-KW"/>
</dbReference>
<dbReference type="EMBL" id="MNUE01000036">
    <property type="protein sequence ID" value="OJD32733.1"/>
    <property type="molecule type" value="Genomic_DNA"/>
</dbReference>
<dbReference type="InterPro" id="IPR003959">
    <property type="entry name" value="ATPase_AAA_core"/>
</dbReference>
<evidence type="ECO:0000256" key="1">
    <source>
        <dbReference type="ARBA" id="ARBA00007271"/>
    </source>
</evidence>
<dbReference type="InterPro" id="IPR027417">
    <property type="entry name" value="P-loop_NTPase"/>
</dbReference>
<dbReference type="Pfam" id="PF23563">
    <property type="entry name" value="TRIP13_N"/>
    <property type="match status" value="1"/>
</dbReference>
<dbReference type="Gene3D" id="3.40.50.300">
    <property type="entry name" value="P-loop containing nucleotide triphosphate hydrolases"/>
    <property type="match status" value="1"/>
</dbReference>
<dbReference type="Proteomes" id="UP000183809">
    <property type="component" value="Unassembled WGS sequence"/>
</dbReference>
<dbReference type="GO" id="GO:0016887">
    <property type="term" value="F:ATP hydrolysis activity"/>
    <property type="evidence" value="ECO:0007669"/>
    <property type="project" value="InterPro"/>
</dbReference>
<evidence type="ECO:0000256" key="3">
    <source>
        <dbReference type="ARBA" id="ARBA00022840"/>
    </source>
</evidence>
<protein>
    <submittedName>
        <fullName evidence="7">Pachytene checkpoint component pch2</fullName>
    </submittedName>
</protein>
<keyword evidence="4" id="KW-0469">Meiosis</keyword>
<dbReference type="PANTHER" id="PTHR45991:SF1">
    <property type="entry name" value="PACHYTENE CHECKPOINT PROTEIN 2 HOMOLOG"/>
    <property type="match status" value="1"/>
</dbReference>
<dbReference type="AlphaFoldDB" id="A0A1J9RZ56"/>
<sequence>MTSKGILHIEVRLRQTPSPFCRADEVVDDVSQWILQSFSYLKVGETVSGDENLESVESIEYIKVDGFTGRDEDNICFSLQDVTLDVHVYRLQDDGDAASATLLTLTGDDRSVDNQTSYQIHAASLPNTNLEGLWESLVYPGDLHVKLLRLATRMLTILRKRASDSRSGHCISWNGLFLLYGPPGSGKTTLCRGLAQKLKIRLGKIYTHGKMIELHPNSLFSKYFGESGRIVGEIFDKIQSTADAEPETLIFVMIDEVESLVSPREESMCGEVADAIRVTNGTLTALDRLRHRPNVMVLCTSNLPDAIDSAFLDRVDMSQAVPNPGPDAVYGILRSSLNELLKQELLVPITTCKSQSSSLAVEGAAATEEDECWRTTDAASTFMENPHLFPSIGWVTMMAAEDSPAFRLWLLAKKCVGLSGRSLRGLPMKALGLYTYAERPSVSEMLDALQLAVDKEN</sequence>
<dbReference type="GeneID" id="31015209"/>
<dbReference type="GO" id="GO:0005634">
    <property type="term" value="C:nucleus"/>
    <property type="evidence" value="ECO:0007669"/>
    <property type="project" value="TreeGrafter"/>
</dbReference>
<comment type="caution">
    <text evidence="7">The sequence shown here is derived from an EMBL/GenBank/DDBJ whole genome shotgun (WGS) entry which is preliminary data.</text>
</comment>
<dbReference type="OrthoDB" id="5925at2759"/>
<dbReference type="InterPro" id="IPR058249">
    <property type="entry name" value="Pch2_C"/>
</dbReference>
<feature type="domain" description="AAA+ ATPase" evidence="6">
    <location>
        <begin position="173"/>
        <end position="325"/>
    </location>
</feature>
<dbReference type="GO" id="GO:0005694">
    <property type="term" value="C:chromosome"/>
    <property type="evidence" value="ECO:0007669"/>
    <property type="project" value="TreeGrafter"/>
</dbReference>
<dbReference type="PANTHER" id="PTHR45991">
    <property type="entry name" value="PACHYTENE CHECKPOINT PROTEIN 2"/>
    <property type="match status" value="1"/>
</dbReference>
<dbReference type="InterPro" id="IPR003593">
    <property type="entry name" value="AAA+_ATPase"/>
</dbReference>
<dbReference type="Pfam" id="PF00004">
    <property type="entry name" value="AAA"/>
    <property type="match status" value="1"/>
</dbReference>
<reference evidence="7 8" key="1">
    <citation type="submission" date="2016-10" db="EMBL/GenBank/DDBJ databases">
        <title>Proteomics and genomics reveal pathogen-plant mechanisms compatible with a hemibiotrophic lifestyle of Diplodia corticola.</title>
        <authorList>
            <person name="Fernandes I."/>
            <person name="De Jonge R."/>
            <person name="Van De Peer Y."/>
            <person name="Devreese B."/>
            <person name="Alves A."/>
            <person name="Esteves A.C."/>
        </authorList>
    </citation>
    <scope>NUCLEOTIDE SEQUENCE [LARGE SCALE GENOMIC DNA]</scope>
    <source>
        <strain evidence="7 8">CBS 112549</strain>
    </source>
</reference>
<keyword evidence="8" id="KW-1185">Reference proteome</keyword>
<keyword evidence="2 5" id="KW-0547">Nucleotide-binding</keyword>
<dbReference type="GO" id="GO:0051598">
    <property type="term" value="P:meiotic recombination checkpoint signaling"/>
    <property type="evidence" value="ECO:0007669"/>
    <property type="project" value="TreeGrafter"/>
</dbReference>
<dbReference type="RefSeq" id="XP_020128993.1">
    <property type="nucleotide sequence ID" value="XM_020274948.1"/>
</dbReference>
<accession>A0A1J9RZ56</accession>
<dbReference type="PROSITE" id="PS00674">
    <property type="entry name" value="AAA"/>
    <property type="match status" value="1"/>
</dbReference>
<name>A0A1J9RZ56_9PEZI</name>
<evidence type="ECO:0000256" key="5">
    <source>
        <dbReference type="RuleBase" id="RU003651"/>
    </source>
</evidence>
<dbReference type="SMART" id="SM00382">
    <property type="entry name" value="AAA"/>
    <property type="match status" value="1"/>
</dbReference>
<evidence type="ECO:0000313" key="7">
    <source>
        <dbReference type="EMBL" id="OJD32733.1"/>
    </source>
</evidence>
<dbReference type="InterPro" id="IPR003960">
    <property type="entry name" value="ATPase_AAA_CS"/>
</dbReference>
<dbReference type="SUPFAM" id="SSF52540">
    <property type="entry name" value="P-loop containing nucleoside triphosphate hydrolases"/>
    <property type="match status" value="1"/>
</dbReference>
<dbReference type="Pfam" id="PF23242">
    <property type="entry name" value="AAA_lid_TRIP13_C"/>
    <property type="match status" value="1"/>
</dbReference>
<dbReference type="GO" id="GO:0007131">
    <property type="term" value="P:reciprocal meiotic recombination"/>
    <property type="evidence" value="ECO:0007669"/>
    <property type="project" value="TreeGrafter"/>
</dbReference>
<evidence type="ECO:0000256" key="2">
    <source>
        <dbReference type="ARBA" id="ARBA00022741"/>
    </source>
</evidence>
<gene>
    <name evidence="7" type="ORF">BKCO1_3600076</name>
</gene>
<evidence type="ECO:0000259" key="6">
    <source>
        <dbReference type="SMART" id="SM00382"/>
    </source>
</evidence>
<evidence type="ECO:0000313" key="8">
    <source>
        <dbReference type="Proteomes" id="UP000183809"/>
    </source>
</evidence>
<comment type="similarity">
    <text evidence="1">Belongs to the AAA ATPase family. PCH2 subfamily.</text>
</comment>
<proteinExistence type="inferred from homology"/>
<dbReference type="InterPro" id="IPR044539">
    <property type="entry name" value="Pch2-like"/>
</dbReference>
<dbReference type="STRING" id="236234.A0A1J9RZ56"/>